<dbReference type="EMBL" id="SRLD01000042">
    <property type="protein sequence ID" value="TGE14092.1"/>
    <property type="molecule type" value="Genomic_DNA"/>
</dbReference>
<evidence type="ECO:0000313" key="2">
    <source>
        <dbReference type="EMBL" id="TGE14092.1"/>
    </source>
</evidence>
<organism evidence="2 3">
    <name type="scientific">Hymenobacter elongatus</name>
    <dbReference type="NCBI Taxonomy" id="877208"/>
    <lineage>
        <taxon>Bacteria</taxon>
        <taxon>Pseudomonadati</taxon>
        <taxon>Bacteroidota</taxon>
        <taxon>Cytophagia</taxon>
        <taxon>Cytophagales</taxon>
        <taxon>Hymenobacteraceae</taxon>
        <taxon>Hymenobacter</taxon>
    </lineage>
</organism>
<keyword evidence="1" id="KW-0812">Transmembrane</keyword>
<keyword evidence="1" id="KW-1133">Transmembrane helix</keyword>
<keyword evidence="3" id="KW-1185">Reference proteome</keyword>
<proteinExistence type="predicted"/>
<feature type="transmembrane region" description="Helical" evidence="1">
    <location>
        <begin position="65"/>
        <end position="84"/>
    </location>
</feature>
<evidence type="ECO:0000313" key="3">
    <source>
        <dbReference type="Proteomes" id="UP000297739"/>
    </source>
</evidence>
<protein>
    <submittedName>
        <fullName evidence="2">Uncharacterized protein</fullName>
    </submittedName>
</protein>
<keyword evidence="1" id="KW-0472">Membrane</keyword>
<feature type="transmembrane region" description="Helical" evidence="1">
    <location>
        <begin position="104"/>
        <end position="125"/>
    </location>
</feature>
<name>A0A4Z0PG07_9BACT</name>
<dbReference type="RefSeq" id="WP_135499155.1">
    <property type="nucleotide sequence ID" value="NZ_SRLD01000042.1"/>
</dbReference>
<dbReference type="AlphaFoldDB" id="A0A4Z0PG07"/>
<dbReference type="Proteomes" id="UP000297739">
    <property type="component" value="Unassembled WGS sequence"/>
</dbReference>
<gene>
    <name evidence="2" type="ORF">E5J99_17720</name>
</gene>
<comment type="caution">
    <text evidence="2">The sequence shown here is derived from an EMBL/GenBank/DDBJ whole genome shotgun (WGS) entry which is preliminary data.</text>
</comment>
<feature type="transmembrane region" description="Helical" evidence="1">
    <location>
        <begin position="32"/>
        <end position="58"/>
    </location>
</feature>
<accession>A0A4Z0PG07</accession>
<sequence>MKRVELTLLTTAGTLLFTLGFGLWIDAGPALLVVYLVLIVLLPPILALSLSGSAWLVPASGSGQLLVAGLLSQAALLTILWLFAPRPSGALSFGLGIVQRPSLAAFLLVPFWLGLLAAGWLLGIFSAQKPGQESVSTTGTATGQQP</sequence>
<evidence type="ECO:0000256" key="1">
    <source>
        <dbReference type="SAM" id="Phobius"/>
    </source>
</evidence>
<reference evidence="2 3" key="1">
    <citation type="submission" date="2019-04" db="EMBL/GenBank/DDBJ databases">
        <authorList>
            <person name="Feng G."/>
            <person name="Zhang J."/>
            <person name="Zhu H."/>
        </authorList>
    </citation>
    <scope>NUCLEOTIDE SEQUENCE [LARGE SCALE GENOMIC DNA]</scope>
    <source>
        <strain evidence="2 3">JCM 17223</strain>
    </source>
</reference>